<evidence type="ECO:0000313" key="6">
    <source>
        <dbReference type="Proteomes" id="UP000182278"/>
    </source>
</evidence>
<gene>
    <name evidence="5" type="ORF">AUJ66_06815</name>
</gene>
<dbReference type="STRING" id="1817893.AUJ66_06815"/>
<comment type="subcellular location">
    <subcellularLocation>
        <location evidence="2">Gas vesicle</location>
    </subcellularLocation>
</comment>
<comment type="caution">
    <text evidence="5">The sequence shown here is derived from an EMBL/GenBank/DDBJ whole genome shotgun (WGS) entry which is preliminary data.</text>
</comment>
<organism evidence="5 6">
    <name type="scientific">Candidatus Desantisbacteria bacterium CG1_02_38_46</name>
    <dbReference type="NCBI Taxonomy" id="1817893"/>
    <lineage>
        <taxon>Bacteria</taxon>
        <taxon>Candidatus Desantisiibacteriota</taxon>
    </lineage>
</organism>
<evidence type="ECO:0000313" key="5">
    <source>
        <dbReference type="EMBL" id="OIN96253.1"/>
    </source>
</evidence>
<dbReference type="AlphaFoldDB" id="A0A1J4SDE5"/>
<sequence>MEKEGKYIYCIIGTNQERNFGPIGIGERSDEVLTIGYNDLSMVMSNHPMTKFVVNRENMLAHEKVIEEVMKEFDSVLPVRFGTIASDAEEIRNLLDRRYREFKDALRAMEHKIELGVKGIWKNMEIIFKEIVEENKEIKKLKEKIQKDESKKNIYAKIEVGKLVQKALGRKKEKEAEKIIDVLRKTSFDYKLNNTIGDGMFMNAAFLIDKGREKEFDNIMDDLSDEYKDRIKFMYAGPLPVFNFVNIVIYPEEWEK</sequence>
<evidence type="ECO:0000256" key="3">
    <source>
        <dbReference type="ARBA" id="ARBA00035643"/>
    </source>
</evidence>
<name>A0A1J4SDE5_9BACT</name>
<dbReference type="Proteomes" id="UP000182278">
    <property type="component" value="Unassembled WGS sequence"/>
</dbReference>
<keyword evidence="1" id="KW-0304">Gas vesicle</keyword>
<feature type="coiled-coil region" evidence="4">
    <location>
        <begin position="124"/>
        <end position="151"/>
    </location>
</feature>
<keyword evidence="4" id="KW-0175">Coiled coil</keyword>
<comment type="similarity">
    <text evidence="3">Belongs to the gas vesicle GvpF/GvpL family.</text>
</comment>
<accession>A0A1J4SDE5</accession>
<dbReference type="GO" id="GO:0031411">
    <property type="term" value="C:gas vesicle"/>
    <property type="evidence" value="ECO:0007669"/>
    <property type="project" value="UniProtKB-SubCell"/>
</dbReference>
<evidence type="ECO:0000256" key="2">
    <source>
        <dbReference type="ARBA" id="ARBA00035108"/>
    </source>
</evidence>
<reference evidence="5 6" key="1">
    <citation type="journal article" date="2016" name="Environ. Microbiol.">
        <title>Genomic resolution of a cold subsurface aquifer community provides metabolic insights for novel microbes adapted to high CO concentrations.</title>
        <authorList>
            <person name="Probst A.J."/>
            <person name="Castelle C.J."/>
            <person name="Singh A."/>
            <person name="Brown C.T."/>
            <person name="Anantharaman K."/>
            <person name="Sharon I."/>
            <person name="Hug L.A."/>
            <person name="Burstein D."/>
            <person name="Emerson J.B."/>
            <person name="Thomas B.C."/>
            <person name="Banfield J.F."/>
        </authorList>
    </citation>
    <scope>NUCLEOTIDE SEQUENCE [LARGE SCALE GENOMIC DNA]</scope>
    <source>
        <strain evidence="5">CG1_02_38_46</strain>
    </source>
</reference>
<dbReference type="GO" id="GO:0031412">
    <property type="term" value="P:gas vesicle organization"/>
    <property type="evidence" value="ECO:0007669"/>
    <property type="project" value="InterPro"/>
</dbReference>
<evidence type="ECO:0000256" key="4">
    <source>
        <dbReference type="SAM" id="Coils"/>
    </source>
</evidence>
<dbReference type="PANTHER" id="PTHR36852">
    <property type="entry name" value="PROTEIN GVPL 2"/>
    <property type="match status" value="1"/>
</dbReference>
<protein>
    <submittedName>
        <fullName evidence="5">Gas vesicle synthesis GvpLGvpF</fullName>
    </submittedName>
</protein>
<evidence type="ECO:0000256" key="1">
    <source>
        <dbReference type="ARBA" id="ARBA00022987"/>
    </source>
</evidence>
<dbReference type="Pfam" id="PF06386">
    <property type="entry name" value="GvpL_GvpF"/>
    <property type="match status" value="1"/>
</dbReference>
<proteinExistence type="inferred from homology"/>
<dbReference type="InterPro" id="IPR009430">
    <property type="entry name" value="GvpL/GvpF"/>
</dbReference>
<dbReference type="PANTHER" id="PTHR36852:SF1">
    <property type="entry name" value="PROTEIN GVPL 2"/>
    <property type="match status" value="1"/>
</dbReference>
<dbReference type="EMBL" id="MNUO01000106">
    <property type="protein sequence ID" value="OIN96253.1"/>
    <property type="molecule type" value="Genomic_DNA"/>
</dbReference>